<feature type="compositionally biased region" description="Polar residues" evidence="1">
    <location>
        <begin position="1"/>
        <end position="26"/>
    </location>
</feature>
<sequence>MIPNQSASHRQAALVSQLNNQHSVASPSPGFGSVPFVKQWRQCTAPRSATSGHAANRSRPPQRMHGCPFPSI</sequence>
<dbReference type="EMBL" id="ANOF01000196">
    <property type="protein sequence ID" value="EMI23450.1"/>
    <property type="molecule type" value="Genomic_DNA"/>
</dbReference>
<feature type="region of interest" description="Disordered" evidence="1">
    <location>
        <begin position="45"/>
        <end position="72"/>
    </location>
</feature>
<evidence type="ECO:0000313" key="2">
    <source>
        <dbReference type="EMBL" id="EMI23450.1"/>
    </source>
</evidence>
<dbReference type="AlphaFoldDB" id="M5RVX7"/>
<comment type="caution">
    <text evidence="2">The sequence shown here is derived from an EMBL/GenBank/DDBJ whole genome shotgun (WGS) entry which is preliminary data.</text>
</comment>
<evidence type="ECO:0000256" key="1">
    <source>
        <dbReference type="SAM" id="MobiDB-lite"/>
    </source>
</evidence>
<accession>M5RVX7</accession>
<gene>
    <name evidence="2" type="ORF">RESH_05953</name>
</gene>
<dbReference type="Proteomes" id="UP000011996">
    <property type="component" value="Unassembled WGS sequence"/>
</dbReference>
<dbReference type="PATRIC" id="fig|1263868.3.peg.6460"/>
<proteinExistence type="predicted"/>
<name>M5RVX7_9BACT</name>
<protein>
    <submittedName>
        <fullName evidence="2">Uncharacterized protein</fullName>
    </submittedName>
</protein>
<reference evidence="2 3" key="1">
    <citation type="journal article" date="2013" name="Mar. Genomics">
        <title>Expression of sulfatases in Rhodopirellula baltica and the diversity of sulfatases in the genus Rhodopirellula.</title>
        <authorList>
            <person name="Wegner C.E."/>
            <person name="Richter-Heitmann T."/>
            <person name="Klindworth A."/>
            <person name="Klockow C."/>
            <person name="Richter M."/>
            <person name="Achstetter T."/>
            <person name="Glockner F.O."/>
            <person name="Harder J."/>
        </authorList>
    </citation>
    <scope>NUCLEOTIDE SEQUENCE [LARGE SCALE GENOMIC DNA]</scope>
    <source>
        <strain evidence="2 3">SH398</strain>
    </source>
</reference>
<organism evidence="2 3">
    <name type="scientific">Rhodopirellula europaea SH398</name>
    <dbReference type="NCBI Taxonomy" id="1263868"/>
    <lineage>
        <taxon>Bacteria</taxon>
        <taxon>Pseudomonadati</taxon>
        <taxon>Planctomycetota</taxon>
        <taxon>Planctomycetia</taxon>
        <taxon>Pirellulales</taxon>
        <taxon>Pirellulaceae</taxon>
        <taxon>Rhodopirellula</taxon>
    </lineage>
</organism>
<dbReference type="STRING" id="1263868.RESH_05953"/>
<evidence type="ECO:0000313" key="3">
    <source>
        <dbReference type="Proteomes" id="UP000011996"/>
    </source>
</evidence>
<feature type="region of interest" description="Disordered" evidence="1">
    <location>
        <begin position="1"/>
        <end position="31"/>
    </location>
</feature>